<reference evidence="1 2" key="1">
    <citation type="submission" date="2018-09" db="EMBL/GenBank/DDBJ databases">
        <title>Draft genome sequence of Rhodopseudomonas palustris 2.1.18.</title>
        <authorList>
            <person name="Robertson S.L."/>
            <person name="Meyer T.E."/>
            <person name="Kyndt J.A."/>
        </authorList>
    </citation>
    <scope>NUCLEOTIDE SEQUENCE [LARGE SCALE GENOMIC DNA]</scope>
    <source>
        <strain evidence="1 2">2.1.18</strain>
    </source>
</reference>
<dbReference type="Proteomes" id="UP000285523">
    <property type="component" value="Unassembled WGS sequence"/>
</dbReference>
<organism evidence="1 2">
    <name type="scientific">Rhodopseudomonas palustris</name>
    <dbReference type="NCBI Taxonomy" id="1076"/>
    <lineage>
        <taxon>Bacteria</taxon>
        <taxon>Pseudomonadati</taxon>
        <taxon>Pseudomonadota</taxon>
        <taxon>Alphaproteobacteria</taxon>
        <taxon>Hyphomicrobiales</taxon>
        <taxon>Nitrobacteraceae</taxon>
        <taxon>Rhodopseudomonas</taxon>
    </lineage>
</organism>
<evidence type="ECO:0000313" key="2">
    <source>
        <dbReference type="Proteomes" id="UP000285523"/>
    </source>
</evidence>
<name>A0A418VE38_RHOPL</name>
<dbReference type="AlphaFoldDB" id="A0A418VE38"/>
<sequence length="268" mass="29237">MLTLACGLGGCAVMPDIAPDWALPMREIMLHSACELQDALGALDHEVPPELFNARNWKIAITLNPKSEADIVPGAGLTRRDPVNTATRFSNWVVGGGNGVALDMRGNRAGSVDFNFDSEKLILDRRLPCERETISYHSLTKNLAVKDWLYRSVQATALAGSTIENPKFTAQVVVKFNGSASYTYTFPVGTDLLTLGGYYQLDETLSIVFTKKPAVVAKYDLVTLPAGGAGFNRNQARPVSSTISILEDQQLSLQQIRQQLQNIRPVGQ</sequence>
<accession>A0A418VE38</accession>
<gene>
    <name evidence="1" type="ORF">D4Q52_12770</name>
</gene>
<dbReference type="EMBL" id="QYYD01000011">
    <property type="protein sequence ID" value="RJF74358.1"/>
    <property type="molecule type" value="Genomic_DNA"/>
</dbReference>
<proteinExistence type="predicted"/>
<evidence type="ECO:0000313" key="1">
    <source>
        <dbReference type="EMBL" id="RJF74358.1"/>
    </source>
</evidence>
<comment type="caution">
    <text evidence="1">The sequence shown here is derived from an EMBL/GenBank/DDBJ whole genome shotgun (WGS) entry which is preliminary data.</text>
</comment>
<protein>
    <submittedName>
        <fullName evidence="1">Uncharacterized protein</fullName>
    </submittedName>
</protein>